<proteinExistence type="predicted"/>
<dbReference type="PROSITE" id="PS50110">
    <property type="entry name" value="RESPONSE_REGULATORY"/>
    <property type="match status" value="1"/>
</dbReference>
<dbReference type="InterPro" id="IPR001789">
    <property type="entry name" value="Sig_transdc_resp-reg_receiver"/>
</dbReference>
<dbReference type="RefSeq" id="WP_072997273.1">
    <property type="nucleotide sequence ID" value="NZ_FRAM01000002.1"/>
</dbReference>
<keyword evidence="1" id="KW-0597">Phosphoprotein</keyword>
<dbReference type="STRING" id="216903.SAMN05444371_1584"/>
<reference evidence="4" key="1">
    <citation type="submission" date="2016-11" db="EMBL/GenBank/DDBJ databases">
        <authorList>
            <person name="Varghese N."/>
            <person name="Submissions S."/>
        </authorList>
    </citation>
    <scope>NUCLEOTIDE SEQUENCE [LARGE SCALE GENOMIC DNA]</scope>
    <source>
        <strain evidence="4">DSM 18016</strain>
    </source>
</reference>
<evidence type="ECO:0000256" key="1">
    <source>
        <dbReference type="PROSITE-ProRule" id="PRU00169"/>
    </source>
</evidence>
<dbReference type="OrthoDB" id="9797341at2"/>
<dbReference type="Proteomes" id="UP000184498">
    <property type="component" value="Unassembled WGS sequence"/>
</dbReference>
<dbReference type="GO" id="GO:0000160">
    <property type="term" value="P:phosphorelay signal transduction system"/>
    <property type="evidence" value="ECO:0007669"/>
    <property type="project" value="InterPro"/>
</dbReference>
<sequence>MDTGNDPHKNTIAFINDKSPLIDIACNNLTASGIEILFRSENVQDGLAQLSALTALPKAIIIDLKFNDKNVLAQLRELKSKYPSIRLIGYGDSDDTDELVQALTEIGIKSYLPIGSDADDFKRAIEKV</sequence>
<dbReference type="AlphaFoldDB" id="A0A1M6QYJ2"/>
<dbReference type="SUPFAM" id="SSF52172">
    <property type="entry name" value="CheY-like"/>
    <property type="match status" value="1"/>
</dbReference>
<dbReference type="Gene3D" id="3.40.50.2300">
    <property type="match status" value="1"/>
</dbReference>
<protein>
    <recommendedName>
        <fullName evidence="2">Response regulatory domain-containing protein</fullName>
    </recommendedName>
</protein>
<keyword evidence="4" id="KW-1185">Reference proteome</keyword>
<evidence type="ECO:0000313" key="3">
    <source>
        <dbReference type="EMBL" id="SHK25216.1"/>
    </source>
</evidence>
<dbReference type="InterPro" id="IPR011006">
    <property type="entry name" value="CheY-like_superfamily"/>
</dbReference>
<name>A0A1M6QYJ2_9FLAO</name>
<dbReference type="EMBL" id="FRAM01000002">
    <property type="protein sequence ID" value="SHK25216.1"/>
    <property type="molecule type" value="Genomic_DNA"/>
</dbReference>
<feature type="modified residue" description="4-aspartylphosphate" evidence="1">
    <location>
        <position position="63"/>
    </location>
</feature>
<gene>
    <name evidence="3" type="ORF">SAMN05444371_1584</name>
</gene>
<evidence type="ECO:0000313" key="4">
    <source>
        <dbReference type="Proteomes" id="UP000184498"/>
    </source>
</evidence>
<feature type="domain" description="Response regulatory" evidence="2">
    <location>
        <begin position="11"/>
        <end position="128"/>
    </location>
</feature>
<evidence type="ECO:0000259" key="2">
    <source>
        <dbReference type="PROSITE" id="PS50110"/>
    </source>
</evidence>
<accession>A0A1M6QYJ2</accession>
<organism evidence="3 4">
    <name type="scientific">Epilithonimonas mollis</name>
    <dbReference type="NCBI Taxonomy" id="216903"/>
    <lineage>
        <taxon>Bacteria</taxon>
        <taxon>Pseudomonadati</taxon>
        <taxon>Bacteroidota</taxon>
        <taxon>Flavobacteriia</taxon>
        <taxon>Flavobacteriales</taxon>
        <taxon>Weeksellaceae</taxon>
        <taxon>Chryseobacterium group</taxon>
        <taxon>Epilithonimonas</taxon>
    </lineage>
</organism>